<dbReference type="PANTHER" id="PTHR22916:SF3">
    <property type="entry name" value="UDP-GLCNAC:BETAGAL BETA-1,3-N-ACETYLGLUCOSAMINYLTRANSFERASE-LIKE PROTEIN 1"/>
    <property type="match status" value="1"/>
</dbReference>
<organism evidence="2 3">
    <name type="scientific">Occultella glacieicola</name>
    <dbReference type="NCBI Taxonomy" id="2518684"/>
    <lineage>
        <taxon>Bacteria</taxon>
        <taxon>Bacillati</taxon>
        <taxon>Actinomycetota</taxon>
        <taxon>Actinomycetes</taxon>
        <taxon>Micrococcales</taxon>
        <taxon>Ruaniaceae</taxon>
        <taxon>Occultella</taxon>
    </lineage>
</organism>
<gene>
    <name evidence="2" type="ORF">EXU48_07815</name>
</gene>
<protein>
    <submittedName>
        <fullName evidence="2">Glycosyltransferase</fullName>
    </submittedName>
</protein>
<evidence type="ECO:0000313" key="2">
    <source>
        <dbReference type="EMBL" id="TDE96131.1"/>
    </source>
</evidence>
<evidence type="ECO:0000313" key="3">
    <source>
        <dbReference type="Proteomes" id="UP000504882"/>
    </source>
</evidence>
<dbReference type="RefSeq" id="WP_133107061.1">
    <property type="nucleotide sequence ID" value="NZ_SMNA01000003.1"/>
</dbReference>
<proteinExistence type="predicted"/>
<sequence>MPARNASATVGAAIGSVLAQTHTDWELLVTDDGSSDATAAILAEAAAADERIRPGRTAGRSGAAAARNEAIGRATGDYIAFLDSDDLWLPTKLERQLAFAESGDAPLTFSSYYKVAADFDADPARWTPNDRIVRARERLDYRDMLQQNHIGCLTAMYDRRVLGTRYMPDLRKRQDYALWLSILRDGGEARGLTEPLALYRDARAGSLSANKLSLVRYNWQLYRDVERLSLPRSVWALAQTTVRSVRKGRI</sequence>
<reference evidence="2 3" key="1">
    <citation type="submission" date="2019-03" db="EMBL/GenBank/DDBJ databases">
        <title>Genomic features of bacteria from cold environments.</title>
        <authorList>
            <person name="Shen L."/>
        </authorList>
    </citation>
    <scope>NUCLEOTIDE SEQUENCE [LARGE SCALE GENOMIC DNA]</scope>
    <source>
        <strain evidence="3">T3246-1</strain>
    </source>
</reference>
<dbReference type="InterPro" id="IPR029044">
    <property type="entry name" value="Nucleotide-diphossugar_trans"/>
</dbReference>
<dbReference type="Pfam" id="PF00535">
    <property type="entry name" value="Glycos_transf_2"/>
    <property type="match status" value="1"/>
</dbReference>
<name>A0ABY2E704_9MICO</name>
<comment type="caution">
    <text evidence="2">The sequence shown here is derived from an EMBL/GenBank/DDBJ whole genome shotgun (WGS) entry which is preliminary data.</text>
</comment>
<dbReference type="PANTHER" id="PTHR22916">
    <property type="entry name" value="GLYCOSYLTRANSFERASE"/>
    <property type="match status" value="1"/>
</dbReference>
<accession>A0ABY2E704</accession>
<keyword evidence="3" id="KW-1185">Reference proteome</keyword>
<dbReference type="Proteomes" id="UP000504882">
    <property type="component" value="Unassembled WGS sequence"/>
</dbReference>
<dbReference type="Gene3D" id="3.90.550.10">
    <property type="entry name" value="Spore Coat Polysaccharide Biosynthesis Protein SpsA, Chain A"/>
    <property type="match status" value="1"/>
</dbReference>
<dbReference type="InterPro" id="IPR001173">
    <property type="entry name" value="Glyco_trans_2-like"/>
</dbReference>
<dbReference type="CDD" id="cd00761">
    <property type="entry name" value="Glyco_tranf_GTA_type"/>
    <property type="match status" value="1"/>
</dbReference>
<feature type="domain" description="Glycosyltransferase 2-like" evidence="1">
    <location>
        <begin position="1"/>
        <end position="161"/>
    </location>
</feature>
<dbReference type="EMBL" id="SMNA01000003">
    <property type="protein sequence ID" value="TDE96131.1"/>
    <property type="molecule type" value="Genomic_DNA"/>
</dbReference>
<evidence type="ECO:0000259" key="1">
    <source>
        <dbReference type="Pfam" id="PF00535"/>
    </source>
</evidence>
<dbReference type="SUPFAM" id="SSF53448">
    <property type="entry name" value="Nucleotide-diphospho-sugar transferases"/>
    <property type="match status" value="1"/>
</dbReference>